<dbReference type="EMBL" id="JAYGHG010000013">
    <property type="protein sequence ID" value="MEA5581703.1"/>
    <property type="molecule type" value="Genomic_DNA"/>
</dbReference>
<evidence type="ECO:0000313" key="3">
    <source>
        <dbReference type="Proteomes" id="UP001302120"/>
    </source>
</evidence>
<accession>A0ABU5UEI2</accession>
<dbReference type="RefSeq" id="WP_323196033.1">
    <property type="nucleotide sequence ID" value="NZ_JAYGHG010000013.1"/>
</dbReference>
<evidence type="ECO:0000313" key="2">
    <source>
        <dbReference type="EMBL" id="MEA5581703.1"/>
    </source>
</evidence>
<gene>
    <name evidence="2" type="ORF">VB620_10165</name>
</gene>
<feature type="signal peptide" evidence="1">
    <location>
        <begin position="1"/>
        <end position="26"/>
    </location>
</feature>
<keyword evidence="1" id="KW-0732">Signal</keyword>
<protein>
    <submittedName>
        <fullName evidence="2">Uncharacterized protein</fullName>
    </submittedName>
</protein>
<reference evidence="2 3" key="1">
    <citation type="submission" date="2023-12" db="EMBL/GenBank/DDBJ databases">
        <title>Baltic Sea Cyanobacteria.</title>
        <authorList>
            <person name="Delbaje E."/>
            <person name="Fewer D.P."/>
            <person name="Shishido T.K."/>
        </authorList>
    </citation>
    <scope>NUCLEOTIDE SEQUENCE [LARGE SCALE GENOMIC DNA]</scope>
    <source>
        <strain evidence="2 3">UHCC-0300</strain>
    </source>
</reference>
<comment type="caution">
    <text evidence="2">The sequence shown here is derived from an EMBL/GenBank/DDBJ whole genome shotgun (WGS) entry which is preliminary data.</text>
</comment>
<evidence type="ECO:0000256" key="1">
    <source>
        <dbReference type="SAM" id="SignalP"/>
    </source>
</evidence>
<dbReference type="Proteomes" id="UP001302120">
    <property type="component" value="Unassembled WGS sequence"/>
</dbReference>
<name>A0ABU5UEI2_9CYAN</name>
<organism evidence="2 3">
    <name type="scientific">Nodularia harveyana UHCC-0300</name>
    <dbReference type="NCBI Taxonomy" id="2974287"/>
    <lineage>
        <taxon>Bacteria</taxon>
        <taxon>Bacillati</taxon>
        <taxon>Cyanobacteriota</taxon>
        <taxon>Cyanophyceae</taxon>
        <taxon>Nostocales</taxon>
        <taxon>Nodulariaceae</taxon>
        <taxon>Nodularia</taxon>
    </lineage>
</organism>
<proteinExistence type="predicted"/>
<feature type="chain" id="PRO_5045529999" evidence="1">
    <location>
        <begin position="27"/>
        <end position="169"/>
    </location>
</feature>
<keyword evidence="3" id="KW-1185">Reference proteome</keyword>
<sequence length="169" mass="18697">MRKNPIPLLLCGLVVNFGLLPFLAQAQQMVSNAQVAATVEALRQSAPQTGIENDGLYSEWQVKPETIKAWSKYCLQRELTATQFEDSPVTARFIVSCITRRELNNQFKTSSNNETKAVHGVACWWMTGSYTGCDQGFTATYVQKVVGFYQQQRAIPGATPSALPTKSSQ</sequence>